<dbReference type="InterPro" id="IPR005128">
    <property type="entry name" value="Acetolactate_a_deCO2ase"/>
</dbReference>
<dbReference type="SUPFAM" id="SSF117856">
    <property type="entry name" value="AF0104/ALDC/Ptd012-like"/>
    <property type="match status" value="1"/>
</dbReference>
<feature type="signal peptide" evidence="1">
    <location>
        <begin position="1"/>
        <end position="21"/>
    </location>
</feature>
<dbReference type="EMBL" id="BMFP01000001">
    <property type="protein sequence ID" value="GGF99741.1"/>
    <property type="molecule type" value="Genomic_DNA"/>
</dbReference>
<evidence type="ECO:0000313" key="2">
    <source>
        <dbReference type="EMBL" id="GGF99741.1"/>
    </source>
</evidence>
<dbReference type="Pfam" id="PF03306">
    <property type="entry name" value="AAL_decarboxy"/>
    <property type="match status" value="1"/>
</dbReference>
<reference evidence="3" key="1">
    <citation type="journal article" date="2019" name="Int. J. Syst. Evol. Microbiol.">
        <title>The Global Catalogue of Microorganisms (GCM) 10K type strain sequencing project: providing services to taxonomists for standard genome sequencing and annotation.</title>
        <authorList>
            <consortium name="The Broad Institute Genomics Platform"/>
            <consortium name="The Broad Institute Genome Sequencing Center for Infectious Disease"/>
            <person name="Wu L."/>
            <person name="Ma J."/>
        </authorList>
    </citation>
    <scope>NUCLEOTIDE SEQUENCE [LARGE SCALE GENOMIC DNA]</scope>
    <source>
        <strain evidence="3">CGMCC 1.12749</strain>
    </source>
</reference>
<organism evidence="2 3">
    <name type="scientific">Pontibacter amylolyticus</name>
    <dbReference type="NCBI Taxonomy" id="1424080"/>
    <lineage>
        <taxon>Bacteria</taxon>
        <taxon>Pseudomonadati</taxon>
        <taxon>Bacteroidota</taxon>
        <taxon>Cytophagia</taxon>
        <taxon>Cytophagales</taxon>
        <taxon>Hymenobacteraceae</taxon>
        <taxon>Pontibacter</taxon>
    </lineage>
</organism>
<comment type="caution">
    <text evidence="2">The sequence shown here is derived from an EMBL/GenBank/DDBJ whole genome shotgun (WGS) entry which is preliminary data.</text>
</comment>
<dbReference type="Gene3D" id="3.30.1330.80">
    <property type="entry name" value="Hypothetical protein, similar to alpha- acetolactate decarboxylase, domain 2"/>
    <property type="match status" value="1"/>
</dbReference>
<name>A0ABQ1VVV8_9BACT</name>
<proteinExistence type="predicted"/>
<sequence>MKNFSLASISLLSAVFLGSCTTDVTQNTATASSEVQVVGAMRNVMWKGELGGTIDLDTLSNKQHLYGLGPLEYLSGELMILDGKSYKSVVTSDTTMRIEETFAAKAPFFVFAHVPSWRERALPDSIRTMTQLELYLDSVTQNSKRPFPFKVSGEVEQATIHIVNLPAGTKVSNPDQAHQGLVSYGLRQAAVDIVGFFSTEHKAVFTHHDTYMHLHLITKDRSKMGHLDEVAFKPGSLTLYLPEE</sequence>
<dbReference type="RefSeq" id="WP_229733724.1">
    <property type="nucleotide sequence ID" value="NZ_BMFP01000001.1"/>
</dbReference>
<evidence type="ECO:0000313" key="3">
    <source>
        <dbReference type="Proteomes" id="UP000634043"/>
    </source>
</evidence>
<dbReference type="PROSITE" id="PS51257">
    <property type="entry name" value="PROKAR_LIPOPROTEIN"/>
    <property type="match status" value="1"/>
</dbReference>
<evidence type="ECO:0008006" key="4">
    <source>
        <dbReference type="Google" id="ProtNLM"/>
    </source>
</evidence>
<feature type="chain" id="PRO_5047045043" description="Acetolactate decarboxylase" evidence="1">
    <location>
        <begin position="22"/>
        <end position="244"/>
    </location>
</feature>
<protein>
    <recommendedName>
        <fullName evidence="4">Acetolactate decarboxylase</fullName>
    </recommendedName>
</protein>
<gene>
    <name evidence="2" type="ORF">GCM10011323_01070</name>
</gene>
<keyword evidence="3" id="KW-1185">Reference proteome</keyword>
<accession>A0ABQ1VVV8</accession>
<dbReference type="Proteomes" id="UP000634043">
    <property type="component" value="Unassembled WGS sequence"/>
</dbReference>
<keyword evidence="1" id="KW-0732">Signal</keyword>
<evidence type="ECO:0000256" key="1">
    <source>
        <dbReference type="SAM" id="SignalP"/>
    </source>
</evidence>